<dbReference type="Proteomes" id="UP001055336">
    <property type="component" value="Chromosome"/>
</dbReference>
<dbReference type="RefSeq" id="WP_240263719.1">
    <property type="nucleotide sequence ID" value="NZ_CP092488.2"/>
</dbReference>
<sequence length="201" mass="21651">MSGGVKRFIRGELAQLKLPQLWHLVAGAIIAVAALFGGLDSVDAKPTVFTVGQPYSDGEFTVTVKRALLLDEVVAGKHVVVAAKPGYSYLGVVSTVRNDGPIQGNLSMGPADEEFVPQQTRKEYVGAFRIADASVVGSLGPKISDELLFLWKVPTGEIKPGSSVTLRVWKKQLQEMVVTYGKAWLPSDTSFAQITLPVVKR</sequence>
<evidence type="ECO:0000313" key="3">
    <source>
        <dbReference type="Proteomes" id="UP001055336"/>
    </source>
</evidence>
<proteinExistence type="predicted"/>
<dbReference type="EMBL" id="CP092488">
    <property type="protein sequence ID" value="UMB71992.1"/>
    <property type="molecule type" value="Genomic_DNA"/>
</dbReference>
<accession>A0ABY3VWQ7</accession>
<evidence type="ECO:0008006" key="4">
    <source>
        <dbReference type="Google" id="ProtNLM"/>
    </source>
</evidence>
<evidence type="ECO:0000256" key="1">
    <source>
        <dbReference type="SAM" id="Phobius"/>
    </source>
</evidence>
<evidence type="ECO:0000313" key="2">
    <source>
        <dbReference type="EMBL" id="UMB71992.1"/>
    </source>
</evidence>
<organism evidence="2 3">
    <name type="scientific">Mycobacterium paraterrae</name>
    <dbReference type="NCBI Taxonomy" id="577492"/>
    <lineage>
        <taxon>Bacteria</taxon>
        <taxon>Bacillati</taxon>
        <taxon>Actinomycetota</taxon>
        <taxon>Actinomycetes</taxon>
        <taxon>Mycobacteriales</taxon>
        <taxon>Mycobacteriaceae</taxon>
        <taxon>Mycobacterium</taxon>
    </lineage>
</organism>
<keyword evidence="1" id="KW-0472">Membrane</keyword>
<gene>
    <name evidence="2" type="ORF">MKK62_12650</name>
</gene>
<keyword evidence="3" id="KW-1185">Reference proteome</keyword>
<name>A0ABY3VWQ7_9MYCO</name>
<reference evidence="2" key="1">
    <citation type="submission" date="2022-08" db="EMBL/GenBank/DDBJ databases">
        <title>Whole genome sequencing of non-tuberculosis mycobacteria type-strains.</title>
        <authorList>
            <person name="Igarashi Y."/>
            <person name="Osugi A."/>
            <person name="Mitarai S."/>
        </authorList>
    </citation>
    <scope>NUCLEOTIDE SEQUENCE</scope>
    <source>
        <strain evidence="2">DSM 45127</strain>
    </source>
</reference>
<keyword evidence="1" id="KW-1133">Transmembrane helix</keyword>
<feature type="transmembrane region" description="Helical" evidence="1">
    <location>
        <begin position="21"/>
        <end position="39"/>
    </location>
</feature>
<protein>
    <recommendedName>
        <fullName evidence="4">DUF4352 domain-containing protein</fullName>
    </recommendedName>
</protein>
<keyword evidence="1" id="KW-0812">Transmembrane</keyword>